<sequence length="98" mass="11527">LLYTLIACSISYAGYRIYMASGRQKIRFFMHKIRPITDLLNDAATLFPFSTPDLWYDKYLKSECSNRFESKRLMDSANSQSILWNRDDELNSACQLRQ</sequence>
<gene>
    <name evidence="1" type="ORF">PENTCL1PPCAC_8495</name>
</gene>
<protein>
    <submittedName>
        <fullName evidence="1">Uncharacterized protein</fullName>
    </submittedName>
</protein>
<dbReference type="EMBL" id="BTSX01000002">
    <property type="protein sequence ID" value="GMS86320.1"/>
    <property type="molecule type" value="Genomic_DNA"/>
</dbReference>
<comment type="caution">
    <text evidence="1">The sequence shown here is derived from an EMBL/GenBank/DDBJ whole genome shotgun (WGS) entry which is preliminary data.</text>
</comment>
<dbReference type="AlphaFoldDB" id="A0AAV5SUE9"/>
<organism evidence="1 2">
    <name type="scientific">Pristionchus entomophagus</name>
    <dbReference type="NCBI Taxonomy" id="358040"/>
    <lineage>
        <taxon>Eukaryota</taxon>
        <taxon>Metazoa</taxon>
        <taxon>Ecdysozoa</taxon>
        <taxon>Nematoda</taxon>
        <taxon>Chromadorea</taxon>
        <taxon>Rhabditida</taxon>
        <taxon>Rhabditina</taxon>
        <taxon>Diplogasteromorpha</taxon>
        <taxon>Diplogasteroidea</taxon>
        <taxon>Neodiplogasteridae</taxon>
        <taxon>Pristionchus</taxon>
    </lineage>
</organism>
<reference evidence="1" key="1">
    <citation type="submission" date="2023-10" db="EMBL/GenBank/DDBJ databases">
        <title>Genome assembly of Pristionchus species.</title>
        <authorList>
            <person name="Yoshida K."/>
            <person name="Sommer R.J."/>
        </authorList>
    </citation>
    <scope>NUCLEOTIDE SEQUENCE</scope>
    <source>
        <strain evidence="1">RS0144</strain>
    </source>
</reference>
<name>A0AAV5SUE9_9BILA</name>
<evidence type="ECO:0000313" key="1">
    <source>
        <dbReference type="EMBL" id="GMS86320.1"/>
    </source>
</evidence>
<feature type="non-terminal residue" evidence="1">
    <location>
        <position position="1"/>
    </location>
</feature>
<keyword evidence="2" id="KW-1185">Reference proteome</keyword>
<dbReference type="Proteomes" id="UP001432027">
    <property type="component" value="Unassembled WGS sequence"/>
</dbReference>
<proteinExistence type="predicted"/>
<evidence type="ECO:0000313" key="2">
    <source>
        <dbReference type="Proteomes" id="UP001432027"/>
    </source>
</evidence>
<accession>A0AAV5SUE9</accession>